<dbReference type="Proteomes" id="UP000244722">
    <property type="component" value="Unassembled WGS sequence"/>
</dbReference>
<dbReference type="EMBL" id="NESQ01000208">
    <property type="protein sequence ID" value="PUU75942.1"/>
    <property type="molecule type" value="Genomic_DNA"/>
</dbReference>
<accession>A0A2T6ZKD1</accession>
<evidence type="ECO:0000256" key="1">
    <source>
        <dbReference type="SAM" id="MobiDB-lite"/>
    </source>
</evidence>
<protein>
    <submittedName>
        <fullName evidence="2">Uncharacterized protein</fullName>
    </submittedName>
</protein>
<evidence type="ECO:0000313" key="2">
    <source>
        <dbReference type="EMBL" id="PUU75942.1"/>
    </source>
</evidence>
<keyword evidence="3" id="KW-1185">Reference proteome</keyword>
<sequence length="188" mass="21491">MPDDAMSVKPPTHHQLAFLSISRIAASMETSGHNNDKKTHIILPDATLNRNIKPALKTVSLSVIPPSKLKSRPPLPRTARVSKLPDDKWGKRRERRETYPISMEPLGSPPQKVLKGLTTTHCIKNEGRTLISHQPVDDDTDSSTPRRHGMQRASKQIVTGLRRWYLSYRCRHRFVFDPEIHSFERANY</sequence>
<proteinExistence type="predicted"/>
<feature type="region of interest" description="Disordered" evidence="1">
    <location>
        <begin position="67"/>
        <end position="96"/>
    </location>
</feature>
<gene>
    <name evidence="2" type="ORF">B9Z19DRAFT_1066997</name>
</gene>
<feature type="region of interest" description="Disordered" evidence="1">
    <location>
        <begin position="125"/>
        <end position="154"/>
    </location>
</feature>
<name>A0A2T6ZKD1_TUBBO</name>
<comment type="caution">
    <text evidence="2">The sequence shown here is derived from an EMBL/GenBank/DDBJ whole genome shotgun (WGS) entry which is preliminary data.</text>
</comment>
<dbReference type="AlphaFoldDB" id="A0A2T6ZKD1"/>
<reference evidence="2 3" key="1">
    <citation type="submission" date="2017-04" db="EMBL/GenBank/DDBJ databases">
        <title>Draft genome sequence of Tuber borchii Vittad., a whitish edible truffle.</title>
        <authorList>
            <consortium name="DOE Joint Genome Institute"/>
            <person name="Murat C."/>
            <person name="Kuo A."/>
            <person name="Barry K.W."/>
            <person name="Clum A."/>
            <person name="Dockter R.B."/>
            <person name="Fauchery L."/>
            <person name="Iotti M."/>
            <person name="Kohler A."/>
            <person name="Labutti K."/>
            <person name="Lindquist E.A."/>
            <person name="Lipzen A."/>
            <person name="Ohm R.A."/>
            <person name="Wang M."/>
            <person name="Grigoriev I.V."/>
            <person name="Zambonelli A."/>
            <person name="Martin F.M."/>
        </authorList>
    </citation>
    <scope>NUCLEOTIDE SEQUENCE [LARGE SCALE GENOMIC DNA]</scope>
    <source>
        <strain evidence="2 3">Tbo3840</strain>
    </source>
</reference>
<organism evidence="2 3">
    <name type="scientific">Tuber borchii</name>
    <name type="common">White truffle</name>
    <dbReference type="NCBI Taxonomy" id="42251"/>
    <lineage>
        <taxon>Eukaryota</taxon>
        <taxon>Fungi</taxon>
        <taxon>Dikarya</taxon>
        <taxon>Ascomycota</taxon>
        <taxon>Pezizomycotina</taxon>
        <taxon>Pezizomycetes</taxon>
        <taxon>Pezizales</taxon>
        <taxon>Tuberaceae</taxon>
        <taxon>Tuber</taxon>
    </lineage>
</organism>
<evidence type="ECO:0000313" key="3">
    <source>
        <dbReference type="Proteomes" id="UP000244722"/>
    </source>
</evidence>